<evidence type="ECO:0000256" key="1">
    <source>
        <dbReference type="ARBA" id="ARBA00022603"/>
    </source>
</evidence>
<dbReference type="InterPro" id="IPR002941">
    <property type="entry name" value="DNA_methylase_N4/N6"/>
</dbReference>
<evidence type="ECO:0000259" key="3">
    <source>
        <dbReference type="Pfam" id="PF01555"/>
    </source>
</evidence>
<proteinExistence type="predicted"/>
<evidence type="ECO:0000256" key="2">
    <source>
        <dbReference type="ARBA" id="ARBA00022679"/>
    </source>
</evidence>
<dbReference type="Pfam" id="PF01555">
    <property type="entry name" value="N6_N4_Mtase"/>
    <property type="match status" value="1"/>
</dbReference>
<dbReference type="EMBL" id="LC153640">
    <property type="protein sequence ID" value="BAV59389.1"/>
    <property type="molecule type" value="Genomic_DNA"/>
</dbReference>
<reference evidence="4" key="1">
    <citation type="journal article" date="2016" name="Genome Biol. Evol.">
        <title>Comparison of intracellular "Ca. Endomicrobium trichonymphae" genomovars illuminates the requirement and decay of defense systems against foreign DNA.</title>
        <authorList>
            <person name="Izawa K."/>
            <person name="Kuwahara H."/>
            <person name="Kihara K."/>
            <person name="Yuki M."/>
            <person name="Lo N."/>
            <person name="Ito T."/>
            <person name="Ohkuma M."/>
            <person name="Hongoh Y."/>
        </authorList>
    </citation>
    <scope>NUCLEOTIDE SEQUENCE</scope>
    <source>
        <strain evidence="4">HsTcC-EM16</strain>
    </source>
</reference>
<feature type="domain" description="DNA methylase N-4/N-6" evidence="3">
    <location>
        <begin position="58"/>
        <end position="170"/>
    </location>
</feature>
<sequence length="537" mass="62975">MIFCIIIFIMGKNIEYLTIKEASLWATNYLGKEITTSNISYLIQYGRIHKIGYNGSTQILKSELIKYYHSLNQSRENAWKNKLGQDLNWELSFDNLKESDTTKHIHRLHPYKGKFIPQLVEYFLDDHIDEFKKEKYFNKNDIILDPFCGCGTTLAQANELGMHAIGVDVSSFNSFIANCKINTYDIVSLEKNINIITERLFENPRFSKDIEFEQVLIEELKKFNDKYFPAPEFKYKVKQKFTDENKYGREKENLFLPIYKDLLMKYKIELLKQNPKTFIDKWYFKNITDEINFVFEEIKKVKNSNNKNISALILSRTMRSCRATTHSDLATLAEPVSEIYYCSKHGKICKPVFSIMKWWKTYSKDTIKRIKEFEKLKTGTYQYCLSGDARTIDIVSTLSKKQKSFADILNRQKISGIFSSPPYVGLIDYHEQHAYAYDLFGFERKDELEIGSLFKGQGREAQKSYAEGISDVLNNCKKYLKENYNVFLVANDKYNLYPEIAKKAGMRIANTFKRPVLNRTEKDKGAYSEIIFHLKEK</sequence>
<dbReference type="REBASE" id="233966">
    <property type="entry name" value="M.EtrORFBP"/>
</dbReference>
<evidence type="ECO:0000313" key="4">
    <source>
        <dbReference type="EMBL" id="BAV59389.1"/>
    </source>
</evidence>
<dbReference type="InterPro" id="IPR029063">
    <property type="entry name" value="SAM-dependent_MTases_sf"/>
</dbReference>
<dbReference type="Gene3D" id="3.40.50.150">
    <property type="entry name" value="Vaccinia Virus protein VP39"/>
    <property type="match status" value="2"/>
</dbReference>
<dbReference type="GO" id="GO:0008170">
    <property type="term" value="F:N-methyltransferase activity"/>
    <property type="evidence" value="ECO:0007669"/>
    <property type="project" value="InterPro"/>
</dbReference>
<keyword evidence="2" id="KW-0808">Transferase</keyword>
<keyword evidence="1 4" id="KW-0489">Methyltransferase</keyword>
<accession>A0A1C9ZUD2</accession>
<protein>
    <submittedName>
        <fullName evidence="4">Type II modification methylase</fullName>
    </submittedName>
</protein>
<organism evidence="4">
    <name type="scientific">Endomicrobium trichonymphae</name>
    <dbReference type="NCBI Taxonomy" id="1408204"/>
    <lineage>
        <taxon>Bacteria</taxon>
        <taxon>Pseudomonadati</taxon>
        <taxon>Elusimicrobiota</taxon>
        <taxon>Endomicrobiia</taxon>
        <taxon>Endomicrobiales</taxon>
        <taxon>Endomicrobiaceae</taxon>
        <taxon>Candidatus Endomicrobiellum</taxon>
    </lineage>
</organism>
<dbReference type="GO" id="GO:0003677">
    <property type="term" value="F:DNA binding"/>
    <property type="evidence" value="ECO:0007669"/>
    <property type="project" value="InterPro"/>
</dbReference>
<dbReference type="SUPFAM" id="SSF53335">
    <property type="entry name" value="S-adenosyl-L-methionine-dependent methyltransferases"/>
    <property type="match status" value="2"/>
</dbReference>
<name>A0A1C9ZUD2_ENDTX</name>
<dbReference type="GO" id="GO:0032259">
    <property type="term" value="P:methylation"/>
    <property type="evidence" value="ECO:0007669"/>
    <property type="project" value="UniProtKB-KW"/>
</dbReference>
<dbReference type="AlphaFoldDB" id="A0A1C9ZUD2"/>